<dbReference type="InterPro" id="IPR000858">
    <property type="entry name" value="S_locus_glycoprot_dom"/>
</dbReference>
<keyword evidence="2" id="KW-1015">Disulfide bond</keyword>
<keyword evidence="1" id="KW-0732">Signal</keyword>
<proteinExistence type="predicted"/>
<feature type="domain" description="S-locus glycoprotein" evidence="3">
    <location>
        <begin position="19"/>
        <end position="54"/>
    </location>
</feature>
<evidence type="ECO:0000256" key="2">
    <source>
        <dbReference type="ARBA" id="ARBA00023157"/>
    </source>
</evidence>
<dbReference type="Pfam" id="PF00954">
    <property type="entry name" value="S_locus_glycop"/>
    <property type="match status" value="1"/>
</dbReference>
<evidence type="ECO:0000313" key="4">
    <source>
        <dbReference type="EMBL" id="CAF2274603.1"/>
    </source>
</evidence>
<dbReference type="PANTHER" id="PTHR32444:SF118">
    <property type="entry name" value="OS09G0551150 PROTEIN"/>
    <property type="match status" value="1"/>
</dbReference>
<evidence type="ECO:0000256" key="1">
    <source>
        <dbReference type="ARBA" id="ARBA00022729"/>
    </source>
</evidence>
<dbReference type="EMBL" id="HG994358">
    <property type="protein sequence ID" value="CAF2274603.1"/>
    <property type="molecule type" value="Genomic_DNA"/>
</dbReference>
<organism evidence="4">
    <name type="scientific">Brassica napus</name>
    <name type="common">Rape</name>
    <dbReference type="NCBI Taxonomy" id="3708"/>
    <lineage>
        <taxon>Eukaryota</taxon>
        <taxon>Viridiplantae</taxon>
        <taxon>Streptophyta</taxon>
        <taxon>Embryophyta</taxon>
        <taxon>Tracheophyta</taxon>
        <taxon>Spermatophyta</taxon>
        <taxon>Magnoliopsida</taxon>
        <taxon>eudicotyledons</taxon>
        <taxon>Gunneridae</taxon>
        <taxon>Pentapetalae</taxon>
        <taxon>rosids</taxon>
        <taxon>malvids</taxon>
        <taxon>Brassicales</taxon>
        <taxon>Brassicaceae</taxon>
        <taxon>Brassiceae</taxon>
        <taxon>Brassica</taxon>
    </lineage>
</organism>
<dbReference type="PANTHER" id="PTHR32444">
    <property type="entry name" value="BULB-TYPE LECTIN DOMAIN-CONTAINING PROTEIN"/>
    <property type="match status" value="1"/>
</dbReference>
<accession>A0A817B2L4</accession>
<reference evidence="4" key="1">
    <citation type="submission" date="2021-01" db="EMBL/GenBank/DDBJ databases">
        <authorList>
            <consortium name="Genoscope - CEA"/>
            <person name="William W."/>
        </authorList>
    </citation>
    <scope>NUCLEOTIDE SEQUENCE</scope>
</reference>
<name>A0A817B2L4_BRANA</name>
<feature type="non-terminal residue" evidence="4">
    <location>
        <position position="1"/>
    </location>
</feature>
<gene>
    <name evidence="4" type="ORF">DARMORV10_A04P14340.1</name>
</gene>
<protein>
    <submittedName>
        <fullName evidence="4">(rape) hypothetical protein</fullName>
    </submittedName>
</protein>
<sequence length="80" mass="8785">RSSDDPSSGEFTYGVEHRILPHDACGLYNKCGPNGICDTSRSRICGCIHGFKPRDQEAWGFQDWTGGCMRKTKLNCSGDG</sequence>
<dbReference type="AlphaFoldDB" id="A0A817B2L4"/>
<evidence type="ECO:0000259" key="3">
    <source>
        <dbReference type="Pfam" id="PF00954"/>
    </source>
</evidence>
<dbReference type="Proteomes" id="UP001295469">
    <property type="component" value="Chromosome A04"/>
</dbReference>
<feature type="non-terminal residue" evidence="4">
    <location>
        <position position="80"/>
    </location>
</feature>
<dbReference type="GO" id="GO:0048544">
    <property type="term" value="P:recognition of pollen"/>
    <property type="evidence" value="ECO:0007669"/>
    <property type="project" value="InterPro"/>
</dbReference>